<accession>A0AA39VEK2</accession>
<gene>
    <name evidence="4" type="ORF">LWI29_034185</name>
</gene>
<name>A0AA39VEK2_ACESA</name>
<feature type="compositionally biased region" description="Basic and acidic residues" evidence="2">
    <location>
        <begin position="388"/>
        <end position="421"/>
    </location>
</feature>
<comment type="caution">
    <text evidence="4">The sequence shown here is derived from an EMBL/GenBank/DDBJ whole genome shotgun (WGS) entry which is preliminary data.</text>
</comment>
<dbReference type="PANTHER" id="PTHR33240:SF8">
    <property type="entry name" value="OS03G0439900 PROTEIN"/>
    <property type="match status" value="1"/>
</dbReference>
<organism evidence="4 5">
    <name type="scientific">Acer saccharum</name>
    <name type="common">Sugar maple</name>
    <dbReference type="NCBI Taxonomy" id="4024"/>
    <lineage>
        <taxon>Eukaryota</taxon>
        <taxon>Viridiplantae</taxon>
        <taxon>Streptophyta</taxon>
        <taxon>Embryophyta</taxon>
        <taxon>Tracheophyta</taxon>
        <taxon>Spermatophyta</taxon>
        <taxon>Magnoliopsida</taxon>
        <taxon>eudicotyledons</taxon>
        <taxon>Gunneridae</taxon>
        <taxon>Pentapetalae</taxon>
        <taxon>rosids</taxon>
        <taxon>malvids</taxon>
        <taxon>Sapindales</taxon>
        <taxon>Sapindaceae</taxon>
        <taxon>Hippocastanoideae</taxon>
        <taxon>Acereae</taxon>
        <taxon>Acer</taxon>
    </lineage>
</organism>
<dbReference type="EMBL" id="JAUESC010000387">
    <property type="protein sequence ID" value="KAK0575113.1"/>
    <property type="molecule type" value="Genomic_DNA"/>
</dbReference>
<feature type="compositionally biased region" description="Polar residues" evidence="2">
    <location>
        <begin position="81"/>
        <end position="101"/>
    </location>
</feature>
<feature type="region of interest" description="Disordered" evidence="2">
    <location>
        <begin position="54"/>
        <end position="101"/>
    </location>
</feature>
<dbReference type="InterPro" id="IPR021109">
    <property type="entry name" value="Peptidase_aspartic_dom_sf"/>
</dbReference>
<keyword evidence="1" id="KW-0175">Coiled coil</keyword>
<feature type="region of interest" description="Disordered" evidence="2">
    <location>
        <begin position="387"/>
        <end position="441"/>
    </location>
</feature>
<evidence type="ECO:0000256" key="2">
    <source>
        <dbReference type="SAM" id="MobiDB-lite"/>
    </source>
</evidence>
<feature type="coiled-coil region" evidence="1">
    <location>
        <begin position="14"/>
        <end position="48"/>
    </location>
</feature>
<dbReference type="InterPro" id="IPR005162">
    <property type="entry name" value="Retrotrans_gag_dom"/>
</dbReference>
<evidence type="ECO:0000256" key="1">
    <source>
        <dbReference type="SAM" id="Coils"/>
    </source>
</evidence>
<dbReference type="Pfam" id="PF03732">
    <property type="entry name" value="Retrotrans_gag"/>
    <property type="match status" value="1"/>
</dbReference>
<evidence type="ECO:0000313" key="4">
    <source>
        <dbReference type="EMBL" id="KAK0575113.1"/>
    </source>
</evidence>
<dbReference type="Proteomes" id="UP001168877">
    <property type="component" value="Unassembled WGS sequence"/>
</dbReference>
<evidence type="ECO:0000259" key="3">
    <source>
        <dbReference type="Pfam" id="PF03732"/>
    </source>
</evidence>
<feature type="compositionally biased region" description="Polar residues" evidence="2">
    <location>
        <begin position="423"/>
        <end position="433"/>
    </location>
</feature>
<protein>
    <recommendedName>
        <fullName evidence="3">Retrotransposon gag domain-containing protein</fullName>
    </recommendedName>
</protein>
<proteinExistence type="predicted"/>
<reference evidence="4" key="2">
    <citation type="submission" date="2023-06" db="EMBL/GenBank/DDBJ databases">
        <authorList>
            <person name="Swenson N.G."/>
            <person name="Wegrzyn J.L."/>
            <person name="Mcevoy S.L."/>
        </authorList>
    </citation>
    <scope>NUCLEOTIDE SEQUENCE</scope>
    <source>
        <strain evidence="4">NS2018</strain>
        <tissue evidence="4">Leaf</tissue>
    </source>
</reference>
<dbReference type="Gene3D" id="2.40.70.10">
    <property type="entry name" value="Acid Proteases"/>
    <property type="match status" value="1"/>
</dbReference>
<reference evidence="4" key="1">
    <citation type="journal article" date="2022" name="Plant J.">
        <title>Strategies of tolerance reflected in two North American maple genomes.</title>
        <authorList>
            <person name="McEvoy S.L."/>
            <person name="Sezen U.U."/>
            <person name="Trouern-Trend A."/>
            <person name="McMahon S.M."/>
            <person name="Schaberg P.G."/>
            <person name="Yang J."/>
            <person name="Wegrzyn J.L."/>
            <person name="Swenson N.G."/>
        </authorList>
    </citation>
    <scope>NUCLEOTIDE SEQUENCE</scope>
    <source>
        <strain evidence="4">NS2018</strain>
    </source>
</reference>
<keyword evidence="5" id="KW-1185">Reference proteome</keyword>
<dbReference type="AlphaFoldDB" id="A0AA39VEK2"/>
<feature type="domain" description="Retrotransposon gag" evidence="3">
    <location>
        <begin position="250"/>
        <end position="339"/>
    </location>
</feature>
<sequence length="750" mass="85015">MAGSGSAPTVEEQIAAITAQMTASVERLQALEAENAVIRVSNEELRALFDGVVPDSATSEHPTSEPNGDPFVDRLAPRAQGNPNGPETNPIDRQNQPTFQTTRVDIDLNDMPARNDMMNEQDPAMDQRPDNVLKTTMSLQSTPGLVKPGPDLHLSANMEFSRRFVEMEALIQRIPGVPAPIKKSTANSFADSPFVDAIALIEMPKKFNVPNMKQYEGTTDPDDHIAQYKQRMFTAAIPCDLREACMCKAFGSSLSGHALQWYTNLPNNSIDSFAQLTDTFVEQFVSSRKLEKLSDDLYTITQRTGENLRAYVRRFNRKKVQIPHCNQATAIYAFRKGLRFDSDLYKEPTKYSCRTMEDVLAKAWAQIKWEEDEANFVGKANSSYYGGRRNDRIDRRSNDRRSEPYPMSDRKNIQSRHEIYGERSTNGRGTPRSSRPKVEAPEYNLSIEPVDLVAVMREMGKTVKWPRKMNALPKHRDPKLRCEFHGDHDHRTEDCIALKFEVAELLKQGHLREFLTDKGKQTYVRCDDQRQTGAVDSPSEPPRQDRVINCISGGSEVSGVSYSAAKRHIRQVSNTEIQPNREHPSKVDETVIFWSIDKSDLFSPHHDALVISLHIANCLIKRILIDNGSFCNILFNGALREMQVDESKLIRRTTMLTGFSGEQKSTLGEIVLPVYAEGVNLYINSLVLDCQSSYNAILGRRWIHELKAIPSTYHQLIKFPTKWGIKEIKGEQRAARECYQNAMKKKRQDL</sequence>
<evidence type="ECO:0000313" key="5">
    <source>
        <dbReference type="Proteomes" id="UP001168877"/>
    </source>
</evidence>
<feature type="compositionally biased region" description="Polar residues" evidence="2">
    <location>
        <begin position="56"/>
        <end position="66"/>
    </location>
</feature>
<dbReference type="PANTHER" id="PTHR33240">
    <property type="entry name" value="OS08G0508500 PROTEIN"/>
    <property type="match status" value="1"/>
</dbReference>